<organism evidence="1 2">
    <name type="scientific">Ottowia beijingensis</name>
    <dbReference type="NCBI Taxonomy" id="1207057"/>
    <lineage>
        <taxon>Bacteria</taxon>
        <taxon>Pseudomonadati</taxon>
        <taxon>Pseudomonadota</taxon>
        <taxon>Betaproteobacteria</taxon>
        <taxon>Burkholderiales</taxon>
        <taxon>Comamonadaceae</taxon>
        <taxon>Ottowia</taxon>
    </lineage>
</organism>
<dbReference type="AlphaFoldDB" id="A0A853IRA2"/>
<dbReference type="RefSeq" id="WP_180549884.1">
    <property type="nucleotide sequence ID" value="NZ_JACCKX010000001.1"/>
</dbReference>
<protein>
    <recommendedName>
        <fullName evidence="3">Signal peptide prediction</fullName>
    </recommendedName>
</protein>
<dbReference type="EMBL" id="JACCKX010000001">
    <property type="protein sequence ID" value="NZA01405.1"/>
    <property type="molecule type" value="Genomic_DNA"/>
</dbReference>
<comment type="caution">
    <text evidence="1">The sequence shown here is derived from an EMBL/GenBank/DDBJ whole genome shotgun (WGS) entry which is preliminary data.</text>
</comment>
<gene>
    <name evidence="1" type="ORF">H0I39_05835</name>
</gene>
<evidence type="ECO:0000313" key="1">
    <source>
        <dbReference type="EMBL" id="NZA01405.1"/>
    </source>
</evidence>
<dbReference type="Proteomes" id="UP000589716">
    <property type="component" value="Unassembled WGS sequence"/>
</dbReference>
<accession>A0A853IRA2</accession>
<sequence>MVRLWRYVWPLPWTVAGLLAALLAGLLGAHWQHRLGALEVHGGLLAAVCRRLPASLRFEAITLGHVVLGLDTACLDGARAHEQVHVRQYERWGPLFVPLYLASSGWQWLRGGCPYRDNHFEREAYALAPVCHLLRRPMTGRWWNNPRIANQGTSHGSEHATTH</sequence>
<reference evidence="1 2" key="1">
    <citation type="submission" date="2020-07" db="EMBL/GenBank/DDBJ databases">
        <authorList>
            <person name="Maaloum M."/>
        </authorList>
    </citation>
    <scope>NUCLEOTIDE SEQUENCE [LARGE SCALE GENOMIC DNA]</scope>
    <source>
        <strain evidence="1 2">GCS-AN-3</strain>
    </source>
</reference>
<evidence type="ECO:0000313" key="2">
    <source>
        <dbReference type="Proteomes" id="UP000589716"/>
    </source>
</evidence>
<name>A0A853IRA2_9BURK</name>
<evidence type="ECO:0008006" key="3">
    <source>
        <dbReference type="Google" id="ProtNLM"/>
    </source>
</evidence>
<keyword evidence="2" id="KW-1185">Reference proteome</keyword>
<proteinExistence type="predicted"/>